<sequence length="245" mass="28630">SAGDYGDFLYYNINNPSDIITYNEFPDGDDTYQPISDPDGINYKNGTTIILPVYASSATWFARAFYYNFNNPTIREWVKRLAFVRLDSYGTNSIYMDGGSIPTNVVSDNGMTNGNALPYYEGATWQESTLAYSDLKISIYKAIKNQRPKTKMILNFFRDQTGFETINRDNLYLEDNQWCWDAWLCENRFYNDTFYDNIDLYRTWILNLKSIGKDFWFNASTYSSDFAEYDSDLSNSIWYWINLVA</sequence>
<organism evidence="1">
    <name type="scientific">marine sediment metagenome</name>
    <dbReference type="NCBI Taxonomy" id="412755"/>
    <lineage>
        <taxon>unclassified sequences</taxon>
        <taxon>metagenomes</taxon>
        <taxon>ecological metagenomes</taxon>
    </lineage>
</organism>
<feature type="non-terminal residue" evidence="1">
    <location>
        <position position="245"/>
    </location>
</feature>
<dbReference type="AlphaFoldDB" id="X0X6S2"/>
<protein>
    <submittedName>
        <fullName evidence="1">Uncharacterized protein</fullName>
    </submittedName>
</protein>
<dbReference type="EMBL" id="BARS01046734">
    <property type="protein sequence ID" value="GAG32363.1"/>
    <property type="molecule type" value="Genomic_DNA"/>
</dbReference>
<feature type="non-terminal residue" evidence="1">
    <location>
        <position position="1"/>
    </location>
</feature>
<name>X0X6S2_9ZZZZ</name>
<evidence type="ECO:0000313" key="1">
    <source>
        <dbReference type="EMBL" id="GAG32363.1"/>
    </source>
</evidence>
<comment type="caution">
    <text evidence="1">The sequence shown here is derived from an EMBL/GenBank/DDBJ whole genome shotgun (WGS) entry which is preliminary data.</text>
</comment>
<reference evidence="1" key="1">
    <citation type="journal article" date="2014" name="Front. Microbiol.">
        <title>High frequency of phylogenetically diverse reductive dehalogenase-homologous genes in deep subseafloor sedimentary metagenomes.</title>
        <authorList>
            <person name="Kawai M."/>
            <person name="Futagami T."/>
            <person name="Toyoda A."/>
            <person name="Takaki Y."/>
            <person name="Nishi S."/>
            <person name="Hori S."/>
            <person name="Arai W."/>
            <person name="Tsubouchi T."/>
            <person name="Morono Y."/>
            <person name="Uchiyama I."/>
            <person name="Ito T."/>
            <person name="Fujiyama A."/>
            <person name="Inagaki F."/>
            <person name="Takami H."/>
        </authorList>
    </citation>
    <scope>NUCLEOTIDE SEQUENCE</scope>
    <source>
        <strain evidence="1">Expedition CK06-06</strain>
    </source>
</reference>
<gene>
    <name evidence="1" type="ORF">S01H1_70294</name>
</gene>
<accession>X0X6S2</accession>
<proteinExistence type="predicted"/>